<feature type="non-terminal residue" evidence="1">
    <location>
        <position position="1"/>
    </location>
</feature>
<dbReference type="EMBL" id="BART01016554">
    <property type="protein sequence ID" value="GAG83204.1"/>
    <property type="molecule type" value="Genomic_DNA"/>
</dbReference>
<reference evidence="1" key="1">
    <citation type="journal article" date="2014" name="Front. Microbiol.">
        <title>High frequency of phylogenetically diverse reductive dehalogenase-homologous genes in deep subseafloor sedimentary metagenomes.</title>
        <authorList>
            <person name="Kawai M."/>
            <person name="Futagami T."/>
            <person name="Toyoda A."/>
            <person name="Takaki Y."/>
            <person name="Nishi S."/>
            <person name="Hori S."/>
            <person name="Arai W."/>
            <person name="Tsubouchi T."/>
            <person name="Morono Y."/>
            <person name="Uchiyama I."/>
            <person name="Ito T."/>
            <person name="Fujiyama A."/>
            <person name="Inagaki F."/>
            <person name="Takami H."/>
        </authorList>
    </citation>
    <scope>NUCLEOTIDE SEQUENCE</scope>
    <source>
        <strain evidence="1">Expedition CK06-06</strain>
    </source>
</reference>
<evidence type="ECO:0000313" key="1">
    <source>
        <dbReference type="EMBL" id="GAG83204.1"/>
    </source>
</evidence>
<gene>
    <name evidence="1" type="ORF">S01H4_31802</name>
</gene>
<name>X1AL39_9ZZZZ</name>
<proteinExistence type="predicted"/>
<comment type="caution">
    <text evidence="1">The sequence shown here is derived from an EMBL/GenBank/DDBJ whole genome shotgun (WGS) entry which is preliminary data.</text>
</comment>
<protein>
    <submittedName>
        <fullName evidence="1">Uncharacterized protein</fullName>
    </submittedName>
</protein>
<accession>X1AL39</accession>
<dbReference type="AlphaFoldDB" id="X1AL39"/>
<organism evidence="1">
    <name type="scientific">marine sediment metagenome</name>
    <dbReference type="NCBI Taxonomy" id="412755"/>
    <lineage>
        <taxon>unclassified sequences</taxon>
        <taxon>metagenomes</taxon>
        <taxon>ecological metagenomes</taxon>
    </lineage>
</organism>
<sequence>IQAISLLCVILIVMKKDFMKTETRAFLIRKLLTVCPVCQKRIYGKDIDILKIDTSKVNHWPLRYIHCHTNNNVPFHALTIYLDNNFTVRGNEVSNFIKIEK</sequence>